<dbReference type="OrthoDB" id="2485769at2759"/>
<accession>A0A397UED6</accession>
<evidence type="ECO:0000313" key="2">
    <source>
        <dbReference type="Proteomes" id="UP000266673"/>
    </source>
</evidence>
<organism evidence="1 2">
    <name type="scientific">Gigaspora rosea</name>
    <dbReference type="NCBI Taxonomy" id="44941"/>
    <lineage>
        <taxon>Eukaryota</taxon>
        <taxon>Fungi</taxon>
        <taxon>Fungi incertae sedis</taxon>
        <taxon>Mucoromycota</taxon>
        <taxon>Glomeromycotina</taxon>
        <taxon>Glomeromycetes</taxon>
        <taxon>Diversisporales</taxon>
        <taxon>Gigasporaceae</taxon>
        <taxon>Gigaspora</taxon>
    </lineage>
</organism>
<proteinExistence type="predicted"/>
<sequence length="99" mass="11080">MHCKIWNNEDTPVKDQNCTPVEELVLGPDVNNNQYPEPLHVVLWEIANAFKEATVGTATAARPALRENNLVCVDSFHGTEDEDPLEYIEAFERAADANN</sequence>
<evidence type="ECO:0000313" key="1">
    <source>
        <dbReference type="EMBL" id="RIB07528.1"/>
    </source>
</evidence>
<reference evidence="1 2" key="1">
    <citation type="submission" date="2018-06" db="EMBL/GenBank/DDBJ databases">
        <title>Comparative genomics reveals the genomic features of Rhizophagus irregularis, R. cerebriforme, R. diaphanum and Gigaspora rosea, and their symbiotic lifestyle signature.</title>
        <authorList>
            <person name="Morin E."/>
            <person name="San Clemente H."/>
            <person name="Chen E.C.H."/>
            <person name="De La Providencia I."/>
            <person name="Hainaut M."/>
            <person name="Kuo A."/>
            <person name="Kohler A."/>
            <person name="Murat C."/>
            <person name="Tang N."/>
            <person name="Roy S."/>
            <person name="Loubradou J."/>
            <person name="Henrissat B."/>
            <person name="Grigoriev I.V."/>
            <person name="Corradi N."/>
            <person name="Roux C."/>
            <person name="Martin F.M."/>
        </authorList>
    </citation>
    <scope>NUCLEOTIDE SEQUENCE [LARGE SCALE GENOMIC DNA]</scope>
    <source>
        <strain evidence="1 2">DAOM 194757</strain>
    </source>
</reference>
<dbReference type="AlphaFoldDB" id="A0A397UED6"/>
<comment type="caution">
    <text evidence="1">The sequence shown here is derived from an EMBL/GenBank/DDBJ whole genome shotgun (WGS) entry which is preliminary data.</text>
</comment>
<gene>
    <name evidence="1" type="ORF">C2G38_2214163</name>
</gene>
<name>A0A397UED6_9GLOM</name>
<keyword evidence="2" id="KW-1185">Reference proteome</keyword>
<dbReference type="EMBL" id="QKWP01001640">
    <property type="protein sequence ID" value="RIB07528.1"/>
    <property type="molecule type" value="Genomic_DNA"/>
</dbReference>
<dbReference type="Proteomes" id="UP000266673">
    <property type="component" value="Unassembled WGS sequence"/>
</dbReference>
<protein>
    <submittedName>
        <fullName evidence="1">Uncharacterized protein</fullName>
    </submittedName>
</protein>